<dbReference type="EC" id="3.2.1.4" evidence="5"/>
<dbReference type="GO" id="GO:0008810">
    <property type="term" value="F:cellulase activity"/>
    <property type="evidence" value="ECO:0007669"/>
    <property type="project" value="UniProtKB-EC"/>
</dbReference>
<keyword evidence="6" id="KW-1185">Reference proteome</keyword>
<organism evidence="5 6">
    <name type="scientific">Microlunatus kandeliicorticis</name>
    <dbReference type="NCBI Taxonomy" id="1759536"/>
    <lineage>
        <taxon>Bacteria</taxon>
        <taxon>Bacillati</taxon>
        <taxon>Actinomycetota</taxon>
        <taxon>Actinomycetes</taxon>
        <taxon>Propionibacteriales</taxon>
        <taxon>Propionibacteriaceae</taxon>
        <taxon>Microlunatus</taxon>
    </lineage>
</organism>
<evidence type="ECO:0000256" key="2">
    <source>
        <dbReference type="ARBA" id="ARBA00022801"/>
    </source>
</evidence>
<protein>
    <submittedName>
        <fullName evidence="5">Endoglucanase</fullName>
        <ecNumber evidence="5">3.2.1.4</ecNumber>
    </submittedName>
</protein>
<dbReference type="RefSeq" id="WP_182558142.1">
    <property type="nucleotide sequence ID" value="NZ_JACGWT010000001.1"/>
</dbReference>
<dbReference type="Pfam" id="PF01270">
    <property type="entry name" value="Glyco_hydro_8"/>
    <property type="match status" value="1"/>
</dbReference>
<dbReference type="InterPro" id="IPR012341">
    <property type="entry name" value="6hp_glycosidase-like_sf"/>
</dbReference>
<keyword evidence="2 5" id="KW-0378">Hydrolase</keyword>
<sequence>MLGLLVAAVALAVVVALLLALLATGRLTLAGSGPSSGSRSGGDASSPAPTAEPTPRNVQDAGRSFLRGYVDPDGRVVRRDQGGDTVSEGQAYAMLIAVGLGDREAFARVWDWTRMHLLRPDGTLSWRWQDGRVQDAESASDADLDAARALVLAGARFGQPNWTQAGTQLGKAVLNVETVRTSLGLVLTAGSWAGQQPYAYNPSYASPVAYAVLERATGDARWKQLAAGSRAATAGILDKTDLPPDWAQIHADGAVDPMPGAAGRGNDGVRYSYDAARLPIRYAESCDDADVAQAAALSGPLERFGGTPAARDLGGRPLTAEGSPVAAVGQAAALAAGGDDEGARRALLRADDLAQRDPTYYGAAWDALGRMMLEQNVLGGCGRLES</sequence>
<dbReference type="InterPro" id="IPR008928">
    <property type="entry name" value="6-hairpin_glycosidase_sf"/>
</dbReference>
<dbReference type="SUPFAM" id="SSF48208">
    <property type="entry name" value="Six-hairpin glycosidases"/>
    <property type="match status" value="1"/>
</dbReference>
<dbReference type="Proteomes" id="UP000523079">
    <property type="component" value="Unassembled WGS sequence"/>
</dbReference>
<comment type="caution">
    <text evidence="5">The sequence shown here is derived from an EMBL/GenBank/DDBJ whole genome shotgun (WGS) entry which is preliminary data.</text>
</comment>
<dbReference type="InterPro" id="IPR002037">
    <property type="entry name" value="Glyco_hydro_8"/>
</dbReference>
<evidence type="ECO:0000256" key="3">
    <source>
        <dbReference type="ARBA" id="ARBA00023295"/>
    </source>
</evidence>
<proteinExistence type="inferred from homology"/>
<dbReference type="GO" id="GO:0005975">
    <property type="term" value="P:carbohydrate metabolic process"/>
    <property type="evidence" value="ECO:0007669"/>
    <property type="project" value="InterPro"/>
</dbReference>
<comment type="similarity">
    <text evidence="1">Belongs to the glycosyl hydrolase 8 (cellulase D) family.</text>
</comment>
<dbReference type="EMBL" id="JACGWT010000001">
    <property type="protein sequence ID" value="MBA8792495.1"/>
    <property type="molecule type" value="Genomic_DNA"/>
</dbReference>
<evidence type="ECO:0000313" key="6">
    <source>
        <dbReference type="Proteomes" id="UP000523079"/>
    </source>
</evidence>
<feature type="region of interest" description="Disordered" evidence="4">
    <location>
        <begin position="31"/>
        <end position="68"/>
    </location>
</feature>
<gene>
    <name evidence="5" type="ORF">FHX74_000089</name>
</gene>
<evidence type="ECO:0000313" key="5">
    <source>
        <dbReference type="EMBL" id="MBA8792495.1"/>
    </source>
</evidence>
<reference evidence="5 6" key="1">
    <citation type="submission" date="2020-07" db="EMBL/GenBank/DDBJ databases">
        <title>Sequencing the genomes of 1000 actinobacteria strains.</title>
        <authorList>
            <person name="Klenk H.-P."/>
        </authorList>
    </citation>
    <scope>NUCLEOTIDE SEQUENCE [LARGE SCALE GENOMIC DNA]</scope>
    <source>
        <strain evidence="5 6">DSM 100723</strain>
    </source>
</reference>
<evidence type="ECO:0000256" key="1">
    <source>
        <dbReference type="ARBA" id="ARBA00009209"/>
    </source>
</evidence>
<name>A0A7W3P453_9ACTN</name>
<feature type="compositionally biased region" description="Low complexity" evidence="4">
    <location>
        <begin position="31"/>
        <end position="55"/>
    </location>
</feature>
<dbReference type="Gene3D" id="1.50.10.10">
    <property type="match status" value="1"/>
</dbReference>
<dbReference type="PRINTS" id="PR00735">
    <property type="entry name" value="GLHYDRLASE8"/>
</dbReference>
<keyword evidence="3 5" id="KW-0326">Glycosidase</keyword>
<evidence type="ECO:0000256" key="4">
    <source>
        <dbReference type="SAM" id="MobiDB-lite"/>
    </source>
</evidence>
<dbReference type="AlphaFoldDB" id="A0A7W3P453"/>
<accession>A0A7W3P453</accession>